<dbReference type="EMBL" id="DWUY01000217">
    <property type="protein sequence ID" value="HJD29248.1"/>
    <property type="molecule type" value="Genomic_DNA"/>
</dbReference>
<feature type="signal peptide" evidence="3">
    <location>
        <begin position="1"/>
        <end position="27"/>
    </location>
</feature>
<dbReference type="AlphaFoldDB" id="A0A9D2TYM3"/>
<feature type="compositionally biased region" description="Gly residues" evidence="1">
    <location>
        <begin position="263"/>
        <end position="283"/>
    </location>
</feature>
<gene>
    <name evidence="4" type="ORF">H9914_09710</name>
</gene>
<feature type="compositionally biased region" description="Low complexity" evidence="1">
    <location>
        <begin position="236"/>
        <end position="248"/>
    </location>
</feature>
<reference evidence="4" key="1">
    <citation type="journal article" date="2021" name="PeerJ">
        <title>Extensive microbial diversity within the chicken gut microbiome revealed by metagenomics and culture.</title>
        <authorList>
            <person name="Gilroy R."/>
            <person name="Ravi A."/>
            <person name="Getino M."/>
            <person name="Pursley I."/>
            <person name="Horton D.L."/>
            <person name="Alikhan N.F."/>
            <person name="Baker D."/>
            <person name="Gharbi K."/>
            <person name="Hall N."/>
            <person name="Watson M."/>
            <person name="Adriaenssens E.M."/>
            <person name="Foster-Nyarko E."/>
            <person name="Jarju S."/>
            <person name="Secka A."/>
            <person name="Antonio M."/>
            <person name="Oren A."/>
            <person name="Chaudhuri R.R."/>
            <person name="La Ragione R."/>
            <person name="Hildebrand F."/>
            <person name="Pallen M.J."/>
        </authorList>
    </citation>
    <scope>NUCLEOTIDE SEQUENCE</scope>
    <source>
        <strain evidence="4">ChiBcec6-4105</strain>
    </source>
</reference>
<keyword evidence="2" id="KW-0812">Transmembrane</keyword>
<evidence type="ECO:0000256" key="1">
    <source>
        <dbReference type="SAM" id="MobiDB-lite"/>
    </source>
</evidence>
<evidence type="ECO:0000313" key="4">
    <source>
        <dbReference type="EMBL" id="HJD29248.1"/>
    </source>
</evidence>
<evidence type="ECO:0000256" key="3">
    <source>
        <dbReference type="SAM" id="SignalP"/>
    </source>
</evidence>
<dbReference type="Proteomes" id="UP000823892">
    <property type="component" value="Unassembled WGS sequence"/>
</dbReference>
<sequence>MRLKKALGRILTTACMSALLFSTPVSAEVGGNDASYTYTVTLYAGNQGSFTGTDGVSVSGSGQITYADQEQIQITGLKYGDRISVTPQAGMTALQEDSKYYIQGIRESGRDNNTVGNSSFAVDSDREYVVAYGIRGNMVTYQVNYQDAQGNTLAPSQNFYGVVGDRPVVAFQYIEGYQPQAYNLTGTLGSNEADNVFTFVYRPVQSQQTGENGGQDAGTQGTSSGGTQSGAGGSTNGAETGGAAASQGTTGGTAAGNAAAGTGTAGTAGGTGTTTGTGTGTGTDTGAAAGTGTNTGTAAGTGAAGDNTLEGEAADGTADTQTDEEAQADGAEEAEEEDAPEELESIDDEDTPLGNVDLDEESNARPVGDMPVFIGIAAVAAVGIGVVTFLLLKNRKRH</sequence>
<feature type="compositionally biased region" description="Low complexity" evidence="1">
    <location>
        <begin position="284"/>
        <end position="305"/>
    </location>
</feature>
<feature type="compositionally biased region" description="Gly residues" evidence="1">
    <location>
        <begin position="223"/>
        <end position="235"/>
    </location>
</feature>
<comment type="caution">
    <text evidence="4">The sequence shown here is derived from an EMBL/GenBank/DDBJ whole genome shotgun (WGS) entry which is preliminary data.</text>
</comment>
<proteinExistence type="predicted"/>
<feature type="compositionally biased region" description="Acidic residues" evidence="1">
    <location>
        <begin position="321"/>
        <end position="361"/>
    </location>
</feature>
<feature type="transmembrane region" description="Helical" evidence="2">
    <location>
        <begin position="372"/>
        <end position="392"/>
    </location>
</feature>
<accession>A0A9D2TYM3</accession>
<evidence type="ECO:0008006" key="6">
    <source>
        <dbReference type="Google" id="ProtNLM"/>
    </source>
</evidence>
<reference evidence="4" key="2">
    <citation type="submission" date="2021-04" db="EMBL/GenBank/DDBJ databases">
        <authorList>
            <person name="Gilroy R."/>
        </authorList>
    </citation>
    <scope>NUCLEOTIDE SEQUENCE</scope>
    <source>
        <strain evidence="4">ChiBcec6-4105</strain>
    </source>
</reference>
<evidence type="ECO:0000313" key="5">
    <source>
        <dbReference type="Proteomes" id="UP000823892"/>
    </source>
</evidence>
<name>A0A9D2TYM3_9FIRM</name>
<keyword evidence="2" id="KW-0472">Membrane</keyword>
<keyword evidence="3" id="KW-0732">Signal</keyword>
<keyword evidence="2" id="KW-1133">Transmembrane helix</keyword>
<organism evidence="4 5">
    <name type="scientific">Candidatus Blautia avicola</name>
    <dbReference type="NCBI Taxonomy" id="2838483"/>
    <lineage>
        <taxon>Bacteria</taxon>
        <taxon>Bacillati</taxon>
        <taxon>Bacillota</taxon>
        <taxon>Clostridia</taxon>
        <taxon>Lachnospirales</taxon>
        <taxon>Lachnospiraceae</taxon>
        <taxon>Blautia</taxon>
    </lineage>
</organism>
<evidence type="ECO:0000256" key="2">
    <source>
        <dbReference type="SAM" id="Phobius"/>
    </source>
</evidence>
<dbReference type="Gene3D" id="3.10.20.320">
    <property type="entry name" value="Putative peptidoglycan bound protein (lpxtg motif)"/>
    <property type="match status" value="1"/>
</dbReference>
<protein>
    <recommendedName>
        <fullName evidence="6">MucBP domain-containing protein</fullName>
    </recommendedName>
</protein>
<feature type="region of interest" description="Disordered" evidence="1">
    <location>
        <begin position="207"/>
        <end position="365"/>
    </location>
</feature>
<feature type="chain" id="PRO_5038372156" description="MucBP domain-containing protein" evidence="3">
    <location>
        <begin position="28"/>
        <end position="398"/>
    </location>
</feature>